<name>A0A6G9Z106_9NOCA</name>
<proteinExistence type="predicted"/>
<evidence type="ECO:0000313" key="2">
    <source>
        <dbReference type="Proteomes" id="UP000500953"/>
    </source>
</evidence>
<reference evidence="1 2" key="1">
    <citation type="journal article" date="2019" name="ACS Chem. Biol.">
        <title>Identification and Mobilization of a Cryptic Antibiotic Biosynthesis Gene Locus from a Human-Pathogenic Nocardia Isolate.</title>
        <authorList>
            <person name="Herisse M."/>
            <person name="Ishida K."/>
            <person name="Porter J.L."/>
            <person name="Howden B."/>
            <person name="Hertweck C."/>
            <person name="Stinear T.P."/>
            <person name="Pidot S.J."/>
        </authorList>
    </citation>
    <scope>NUCLEOTIDE SEQUENCE [LARGE SCALE GENOMIC DNA]</scope>
    <source>
        <strain evidence="1 2">AUSMDU00012715</strain>
    </source>
</reference>
<dbReference type="EMBL" id="CP046173">
    <property type="protein sequence ID" value="QIS18906.1"/>
    <property type="molecule type" value="Genomic_DNA"/>
</dbReference>
<protein>
    <submittedName>
        <fullName evidence="1">Uncharacterized protein</fullName>
    </submittedName>
</protein>
<dbReference type="Proteomes" id="UP000500953">
    <property type="component" value="Chromosome"/>
</dbReference>
<gene>
    <name evidence="1" type="ORF">F6W96_11980</name>
</gene>
<evidence type="ECO:0000313" key="1">
    <source>
        <dbReference type="EMBL" id="QIS18906.1"/>
    </source>
</evidence>
<sequence>MPEPEYRSTAQWPEAQERPLLPNASDVLNAVSGTTDGDLILELVEKMFEPHRDRYICLERLQHLRYPAVPPTADRIRANAHRLATTTIVLIGLTHEITREAARRVHAHIRPALGHVLTLDHEYGDAAAGLVFHVMLAHAKTAAGHTEAECQQDVIRAARHYTMLQSGLLRGHLTLRLQE</sequence>
<dbReference type="AlphaFoldDB" id="A0A6G9Z106"/>
<organism evidence="1 2">
    <name type="scientific">Nocardia terpenica</name>
    <dbReference type="NCBI Taxonomy" id="455432"/>
    <lineage>
        <taxon>Bacteria</taxon>
        <taxon>Bacillati</taxon>
        <taxon>Actinomycetota</taxon>
        <taxon>Actinomycetes</taxon>
        <taxon>Mycobacteriales</taxon>
        <taxon>Nocardiaceae</taxon>
        <taxon>Nocardia</taxon>
    </lineage>
</organism>
<dbReference type="RefSeq" id="WP_167486219.1">
    <property type="nucleotide sequence ID" value="NZ_CP046173.1"/>
</dbReference>
<accession>A0A6G9Z106</accession>